<proteinExistence type="predicted"/>
<dbReference type="EMBL" id="JAQQXP010000001">
    <property type="protein sequence ID" value="MDC8829934.1"/>
    <property type="molecule type" value="Genomic_DNA"/>
</dbReference>
<name>A0ABT5KYT4_9ALTE</name>
<dbReference type="InterPro" id="IPR006665">
    <property type="entry name" value="OmpA-like"/>
</dbReference>
<evidence type="ECO:0000313" key="9">
    <source>
        <dbReference type="Proteomes" id="UP001218788"/>
    </source>
</evidence>
<evidence type="ECO:0000313" key="8">
    <source>
        <dbReference type="EMBL" id="MDC8829934.1"/>
    </source>
</evidence>
<evidence type="ECO:0000256" key="4">
    <source>
        <dbReference type="PROSITE-ProRule" id="PRU00473"/>
    </source>
</evidence>
<keyword evidence="9" id="KW-1185">Reference proteome</keyword>
<keyword evidence="2 4" id="KW-0472">Membrane</keyword>
<keyword evidence="5" id="KW-1133">Transmembrane helix</keyword>
<accession>A0ABT5KYT4</accession>
<feature type="signal peptide" evidence="6">
    <location>
        <begin position="1"/>
        <end position="23"/>
    </location>
</feature>
<dbReference type="PRINTS" id="PR01021">
    <property type="entry name" value="OMPADOMAIN"/>
</dbReference>
<comment type="subcellular location">
    <subcellularLocation>
        <location evidence="1">Cell outer membrane</location>
    </subcellularLocation>
</comment>
<dbReference type="Pfam" id="PF00691">
    <property type="entry name" value="OmpA"/>
    <property type="match status" value="1"/>
</dbReference>
<keyword evidence="6" id="KW-0732">Signal</keyword>
<feature type="chain" id="PRO_5045643452" evidence="6">
    <location>
        <begin position="24"/>
        <end position="241"/>
    </location>
</feature>
<dbReference type="InterPro" id="IPR006664">
    <property type="entry name" value="OMP_bac"/>
</dbReference>
<reference evidence="8 9" key="1">
    <citation type="submission" date="2022-10" db="EMBL/GenBank/DDBJ databases">
        <title>Alteromonas sp. chi3 Genome sequencing.</title>
        <authorList>
            <person name="Park S."/>
        </authorList>
    </citation>
    <scope>NUCLEOTIDE SEQUENCE [LARGE SCALE GENOMIC DNA]</scope>
    <source>
        <strain evidence="9">chi3</strain>
    </source>
</reference>
<dbReference type="PANTHER" id="PTHR30329">
    <property type="entry name" value="STATOR ELEMENT OF FLAGELLAR MOTOR COMPLEX"/>
    <property type="match status" value="1"/>
</dbReference>
<dbReference type="Gene3D" id="3.30.1330.60">
    <property type="entry name" value="OmpA-like domain"/>
    <property type="match status" value="1"/>
</dbReference>
<keyword evidence="3" id="KW-0998">Cell outer membrane</keyword>
<sequence>MRKTLLSTVFAMSYVAHVAAVSAAEQKTGYEHAPEIGLGSGIVIGAIVAGPAGAAVAGMMGAMLGNDVRQDKALAAREQRLSAQSQLLSERDQSLLAMRSQLQQMQQARLTPASAKEETVTPAITLQSSVQFQTGAHQIAPDYQQQLDLIARALKGYPSLQARLTGYADQRGDAAYNQALSMQRAISVKQYLLNQGVDKKQVLTLAVGEEKSRYKEYEGTFFDRKVVIELGEADATLTARR</sequence>
<dbReference type="SUPFAM" id="SSF103088">
    <property type="entry name" value="OmpA-like"/>
    <property type="match status" value="1"/>
</dbReference>
<evidence type="ECO:0000256" key="3">
    <source>
        <dbReference type="ARBA" id="ARBA00023237"/>
    </source>
</evidence>
<dbReference type="PANTHER" id="PTHR30329:SF21">
    <property type="entry name" value="LIPOPROTEIN YIAD-RELATED"/>
    <property type="match status" value="1"/>
</dbReference>
<dbReference type="InterPro" id="IPR036737">
    <property type="entry name" value="OmpA-like_sf"/>
</dbReference>
<feature type="domain" description="OmpA-like" evidence="7">
    <location>
        <begin position="119"/>
        <end position="241"/>
    </location>
</feature>
<organism evidence="8 9">
    <name type="scientific">Alteromonas gilva</name>
    <dbReference type="NCBI Taxonomy" id="2987522"/>
    <lineage>
        <taxon>Bacteria</taxon>
        <taxon>Pseudomonadati</taxon>
        <taxon>Pseudomonadota</taxon>
        <taxon>Gammaproteobacteria</taxon>
        <taxon>Alteromonadales</taxon>
        <taxon>Alteromonadaceae</taxon>
        <taxon>Alteromonas/Salinimonas group</taxon>
        <taxon>Alteromonas</taxon>
    </lineage>
</organism>
<dbReference type="CDD" id="cd07185">
    <property type="entry name" value="OmpA_C-like"/>
    <property type="match status" value="1"/>
</dbReference>
<dbReference type="PROSITE" id="PS51123">
    <property type="entry name" value="OMPA_2"/>
    <property type="match status" value="1"/>
</dbReference>
<gene>
    <name evidence="8" type="primary">pdsO</name>
    <name evidence="8" type="ORF">OIK42_04060</name>
</gene>
<comment type="caution">
    <text evidence="8">The sequence shown here is derived from an EMBL/GenBank/DDBJ whole genome shotgun (WGS) entry which is preliminary data.</text>
</comment>
<evidence type="ECO:0000259" key="7">
    <source>
        <dbReference type="PROSITE" id="PS51123"/>
    </source>
</evidence>
<dbReference type="InterPro" id="IPR050330">
    <property type="entry name" value="Bact_OuterMem_StrucFunc"/>
</dbReference>
<evidence type="ECO:0000256" key="2">
    <source>
        <dbReference type="ARBA" id="ARBA00023136"/>
    </source>
</evidence>
<feature type="transmembrane region" description="Helical" evidence="5">
    <location>
        <begin position="39"/>
        <end position="64"/>
    </location>
</feature>
<evidence type="ECO:0000256" key="5">
    <source>
        <dbReference type="SAM" id="Phobius"/>
    </source>
</evidence>
<protein>
    <submittedName>
        <fullName evidence="8">Sortase-associated OmpA-like protein PdsO</fullName>
    </submittedName>
</protein>
<dbReference type="NCBIfam" id="TIGR03789">
    <property type="entry name" value="pdsO"/>
    <property type="match status" value="1"/>
</dbReference>
<dbReference type="Proteomes" id="UP001218788">
    <property type="component" value="Unassembled WGS sequence"/>
</dbReference>
<keyword evidence="5" id="KW-0812">Transmembrane</keyword>
<dbReference type="RefSeq" id="WP_273638507.1">
    <property type="nucleotide sequence ID" value="NZ_JAQQXP010000001.1"/>
</dbReference>
<evidence type="ECO:0000256" key="1">
    <source>
        <dbReference type="ARBA" id="ARBA00004442"/>
    </source>
</evidence>
<dbReference type="InterPro" id="IPR022511">
    <property type="entry name" value="PdsO"/>
</dbReference>
<evidence type="ECO:0000256" key="6">
    <source>
        <dbReference type="SAM" id="SignalP"/>
    </source>
</evidence>